<evidence type="ECO:0000259" key="2">
    <source>
        <dbReference type="Pfam" id="PF02911"/>
    </source>
</evidence>
<dbReference type="Gene3D" id="3.90.226.10">
    <property type="entry name" value="2-enoyl-CoA Hydratase, Chain A, domain 1"/>
    <property type="match status" value="1"/>
</dbReference>
<dbReference type="SUPFAM" id="SSF50486">
    <property type="entry name" value="FMT C-terminal domain-like"/>
    <property type="match status" value="1"/>
</dbReference>
<proteinExistence type="predicted"/>
<dbReference type="PIRSF" id="PIRSF006787">
    <property type="entry name" value="Hydrgn_mat_HoxX"/>
    <property type="match status" value="1"/>
</dbReference>
<evidence type="ECO:0000313" key="3">
    <source>
        <dbReference type="EMBL" id="RXK16815.1"/>
    </source>
</evidence>
<keyword evidence="4" id="KW-1185">Reference proteome</keyword>
<comment type="caution">
    <text evidence="3">The sequence shown here is derived from an EMBL/GenBank/DDBJ whole genome shotgun (WGS) entry which is preliminary data.</text>
</comment>
<gene>
    <name evidence="3" type="ORF">CP985_01265</name>
</gene>
<dbReference type="AlphaFoldDB" id="A0AAX2AKK1"/>
<dbReference type="GO" id="GO:0003824">
    <property type="term" value="F:catalytic activity"/>
    <property type="evidence" value="ECO:0007669"/>
    <property type="project" value="InterPro"/>
</dbReference>
<dbReference type="Pfam" id="PF00378">
    <property type="entry name" value="ECH_1"/>
    <property type="match status" value="1"/>
</dbReference>
<dbReference type="CDD" id="cd06558">
    <property type="entry name" value="crotonase-like"/>
    <property type="match status" value="1"/>
</dbReference>
<dbReference type="CDD" id="cd08701">
    <property type="entry name" value="FMT_C_HypX"/>
    <property type="match status" value="1"/>
</dbReference>
<dbReference type="InterPro" id="IPR047180">
    <property type="entry name" value="HoxX-like"/>
</dbReference>
<dbReference type="InterPro" id="IPR005793">
    <property type="entry name" value="Formyl_trans_C"/>
</dbReference>
<dbReference type="PANTHER" id="PTHR43388">
    <property type="entry name" value="HYDROGENASE MATURATION FACTOR HOXX"/>
    <property type="match status" value="1"/>
</dbReference>
<dbReference type="KEGG" id="amyt:AMYT_1231"/>
<name>A0AAX2AKK1_9BACT</name>
<sequence length="548" mass="62805">MKILLLISSFNSLSQKVYVRLKEQNHIVSIKYAIDNKLMIEEVKSFKPDIILCPFLNKFVPKEIYENTATFIVHPGIIGDRGANSLDLAILEDKKQWGVVVLKANEEFDGGDIYSFENFSMPNKSKASIYRNEVTNCAIKAIDKLFINLQDSSFSPIKQVLNPLHKKITQEDRKINWEKDSSSEIIKKINASDSSPGVKETLLGLPCYMYGAFLEEELKGKPKQIVAKRDGAICIGTIDKAVWITHLKEENYFKLPTTYVLKDRLKGVVEKRVPLVLTKHIDTFYELRVEKEEEIAYLYFNFHNGAMSTAQCIRLKYAIDYLKEECKVLVLMGGEDFFSNGIHLNILEDSKKQGEDGWSNINAINDIIKSLIFSSEIITVTSFGKNAGAGGVFLGLASDYIVINEEVVLNPHYKTLGLSGSEYHSFTLPKRVGELKAKEIINKCLPLGSSEAKNIGLVDKVFKNENYLKELKEFCKDLLKDEDSFDEFCEQKEEFLEENAKYINSCKEKELKQMYDEFWKEESLFHILRKEFVYKKQALKTPQRLKEI</sequence>
<dbReference type="InterPro" id="IPR029045">
    <property type="entry name" value="ClpP/crotonase-like_dom_sf"/>
</dbReference>
<feature type="domain" description="Formyl transferase N-terminal" evidence="1">
    <location>
        <begin position="39"/>
        <end position="119"/>
    </location>
</feature>
<dbReference type="SUPFAM" id="SSF53328">
    <property type="entry name" value="Formyltransferase"/>
    <property type="match status" value="1"/>
</dbReference>
<dbReference type="PANTHER" id="PTHR43388:SF1">
    <property type="entry name" value="HYDROGENASE MATURATION FACTOR HOXX"/>
    <property type="match status" value="1"/>
</dbReference>
<reference evidence="3 4" key="1">
    <citation type="submission" date="2017-09" db="EMBL/GenBank/DDBJ databases">
        <title>Genomics of the genus Arcobacter.</title>
        <authorList>
            <person name="Perez-Cataluna A."/>
            <person name="Figueras M.J."/>
            <person name="Salas-Masso N."/>
        </authorList>
    </citation>
    <scope>NUCLEOTIDE SEQUENCE [LARGE SCALE GENOMIC DNA]</scope>
    <source>
        <strain evidence="3 4">CECT 7386</strain>
    </source>
</reference>
<dbReference type="Proteomes" id="UP000290092">
    <property type="component" value="Unassembled WGS sequence"/>
</dbReference>
<dbReference type="Gene3D" id="3.40.50.12230">
    <property type="match status" value="1"/>
</dbReference>
<dbReference type="InterPro" id="IPR009188">
    <property type="entry name" value="NiFe-hyd_mat_HypX/HoxX"/>
</dbReference>
<dbReference type="InterPro" id="IPR002376">
    <property type="entry name" value="Formyl_transf_N"/>
</dbReference>
<protein>
    <submittedName>
        <fullName evidence="3">Hydrogenase</fullName>
    </submittedName>
</protein>
<dbReference type="CDD" id="cd08650">
    <property type="entry name" value="FMT_core_HypX_N"/>
    <property type="match status" value="1"/>
</dbReference>
<dbReference type="InterPro" id="IPR011034">
    <property type="entry name" value="Formyl_transferase-like_C_sf"/>
</dbReference>
<dbReference type="RefSeq" id="WP_114841675.1">
    <property type="nucleotide sequence ID" value="NZ_CP031219.1"/>
</dbReference>
<dbReference type="Pfam" id="PF02911">
    <property type="entry name" value="Formyl_trans_C"/>
    <property type="match status" value="1"/>
</dbReference>
<evidence type="ECO:0000259" key="1">
    <source>
        <dbReference type="Pfam" id="PF00551"/>
    </source>
</evidence>
<evidence type="ECO:0000313" key="4">
    <source>
        <dbReference type="Proteomes" id="UP000290092"/>
    </source>
</evidence>
<feature type="domain" description="Formyl transferase C-terminal" evidence="2">
    <location>
        <begin position="167"/>
        <end position="251"/>
    </location>
</feature>
<dbReference type="InterPro" id="IPR001753">
    <property type="entry name" value="Enoyl-CoA_hydra/iso"/>
</dbReference>
<dbReference type="InterPro" id="IPR036477">
    <property type="entry name" value="Formyl_transf_N_sf"/>
</dbReference>
<accession>A0AAX2AKK1</accession>
<dbReference type="EMBL" id="NXID01000003">
    <property type="protein sequence ID" value="RXK16815.1"/>
    <property type="molecule type" value="Genomic_DNA"/>
</dbReference>
<dbReference type="SUPFAM" id="SSF52096">
    <property type="entry name" value="ClpP/crotonase"/>
    <property type="match status" value="1"/>
</dbReference>
<dbReference type="Pfam" id="PF00551">
    <property type="entry name" value="Formyl_trans_N"/>
    <property type="match status" value="1"/>
</dbReference>
<organism evidence="3 4">
    <name type="scientific">Malaciobacter mytili LMG 24559</name>
    <dbReference type="NCBI Taxonomy" id="1032238"/>
    <lineage>
        <taxon>Bacteria</taxon>
        <taxon>Pseudomonadati</taxon>
        <taxon>Campylobacterota</taxon>
        <taxon>Epsilonproteobacteria</taxon>
        <taxon>Campylobacterales</taxon>
        <taxon>Arcobacteraceae</taxon>
        <taxon>Malaciobacter</taxon>
    </lineage>
</organism>